<dbReference type="EMBL" id="BART01015764">
    <property type="protein sequence ID" value="GAG88417.1"/>
    <property type="molecule type" value="Genomic_DNA"/>
</dbReference>
<organism evidence="2">
    <name type="scientific">marine sediment metagenome</name>
    <dbReference type="NCBI Taxonomy" id="412755"/>
    <lineage>
        <taxon>unclassified sequences</taxon>
        <taxon>metagenomes</taxon>
        <taxon>ecological metagenomes</taxon>
    </lineage>
</organism>
<gene>
    <name evidence="2" type="ORF">S01H4_30523</name>
</gene>
<sequence>MGGTVGDLESSIFLESFRQLKLEFPKRTAFVHVTLIPYSRAVGQQKSKPTQHSVKMLQSMGSTFKYGSILTTDTLKPRN</sequence>
<dbReference type="AlphaFoldDB" id="X1C4Z3"/>
<dbReference type="GO" id="GO:0006241">
    <property type="term" value="P:CTP biosynthetic process"/>
    <property type="evidence" value="ECO:0007669"/>
    <property type="project" value="TreeGrafter"/>
</dbReference>
<dbReference type="GO" id="GO:0019856">
    <property type="term" value="P:pyrimidine nucleobase biosynthetic process"/>
    <property type="evidence" value="ECO:0007669"/>
    <property type="project" value="TreeGrafter"/>
</dbReference>
<dbReference type="InterPro" id="IPR027417">
    <property type="entry name" value="P-loop_NTPase"/>
</dbReference>
<dbReference type="PANTHER" id="PTHR11550:SF0">
    <property type="entry name" value="CTP SYNTHASE-RELATED"/>
    <property type="match status" value="1"/>
</dbReference>
<name>X1C4Z3_9ZZZZ</name>
<dbReference type="InterPro" id="IPR004468">
    <property type="entry name" value="CTP_synthase"/>
</dbReference>
<evidence type="ECO:0000259" key="1">
    <source>
        <dbReference type="Pfam" id="PF06418"/>
    </source>
</evidence>
<dbReference type="Gene3D" id="3.40.50.300">
    <property type="entry name" value="P-loop containing nucleotide triphosphate hydrolases"/>
    <property type="match status" value="1"/>
</dbReference>
<dbReference type="GO" id="GO:0003883">
    <property type="term" value="F:CTP synthase activity"/>
    <property type="evidence" value="ECO:0007669"/>
    <property type="project" value="InterPro"/>
</dbReference>
<reference evidence="2" key="1">
    <citation type="journal article" date="2014" name="Front. Microbiol.">
        <title>High frequency of phylogenetically diverse reductive dehalogenase-homologous genes in deep subseafloor sedimentary metagenomes.</title>
        <authorList>
            <person name="Kawai M."/>
            <person name="Futagami T."/>
            <person name="Toyoda A."/>
            <person name="Takaki Y."/>
            <person name="Nishi S."/>
            <person name="Hori S."/>
            <person name="Arai W."/>
            <person name="Tsubouchi T."/>
            <person name="Morono Y."/>
            <person name="Uchiyama I."/>
            <person name="Ito T."/>
            <person name="Fujiyama A."/>
            <person name="Inagaki F."/>
            <person name="Takami H."/>
        </authorList>
    </citation>
    <scope>NUCLEOTIDE SEQUENCE</scope>
    <source>
        <strain evidence="2">Expedition CK06-06</strain>
    </source>
</reference>
<dbReference type="SUPFAM" id="SSF52540">
    <property type="entry name" value="P-loop containing nucleoside triphosphate hydrolases"/>
    <property type="match status" value="1"/>
</dbReference>
<accession>X1C4Z3</accession>
<dbReference type="InterPro" id="IPR017456">
    <property type="entry name" value="CTP_synthase_N"/>
</dbReference>
<proteinExistence type="predicted"/>
<dbReference type="GO" id="GO:0042802">
    <property type="term" value="F:identical protein binding"/>
    <property type="evidence" value="ECO:0007669"/>
    <property type="project" value="TreeGrafter"/>
</dbReference>
<dbReference type="PANTHER" id="PTHR11550">
    <property type="entry name" value="CTP SYNTHASE"/>
    <property type="match status" value="1"/>
</dbReference>
<dbReference type="Pfam" id="PF06418">
    <property type="entry name" value="CTP_synth_N"/>
    <property type="match status" value="1"/>
</dbReference>
<evidence type="ECO:0000313" key="2">
    <source>
        <dbReference type="EMBL" id="GAG88417.1"/>
    </source>
</evidence>
<protein>
    <recommendedName>
        <fullName evidence="1">CTP synthase N-terminal domain-containing protein</fullName>
    </recommendedName>
</protein>
<comment type="caution">
    <text evidence="2">The sequence shown here is derived from an EMBL/GenBank/DDBJ whole genome shotgun (WGS) entry which is preliminary data.</text>
</comment>
<feature type="domain" description="CTP synthase N-terminal" evidence="1">
    <location>
        <begin position="1"/>
        <end position="63"/>
    </location>
</feature>